<name>A0A160N581_9GAMM</name>
<organism evidence="6 7">
    <name type="scientific">Dyella thiooxydans</name>
    <dbReference type="NCBI Taxonomy" id="445710"/>
    <lineage>
        <taxon>Bacteria</taxon>
        <taxon>Pseudomonadati</taxon>
        <taxon>Pseudomonadota</taxon>
        <taxon>Gammaproteobacteria</taxon>
        <taxon>Lysobacterales</taxon>
        <taxon>Rhodanobacteraceae</taxon>
        <taxon>Dyella</taxon>
    </lineage>
</organism>
<dbReference type="NCBIfam" id="TIGR01782">
    <property type="entry name" value="TonB-Xanth-Caul"/>
    <property type="match status" value="1"/>
</dbReference>
<reference evidence="6 7" key="1">
    <citation type="submission" date="2016-02" db="EMBL/GenBank/DDBJ databases">
        <title>Complete genome sequencing and analysis of ATSB10, Dyella thiooxydans isolated from rhizosphere soil of sunflower (Helianthus annuus L.).</title>
        <authorList>
            <person name="Lee Y."/>
            <person name="Hwangbo K."/>
            <person name="Chung H."/>
            <person name="Yoo J."/>
            <person name="Kim K.Y."/>
            <person name="Sa T.M."/>
            <person name="Um Y."/>
            <person name="Madhaiyan M."/>
        </authorList>
    </citation>
    <scope>NUCLEOTIDE SEQUENCE [LARGE SCALE GENOMIC DNA]</scope>
    <source>
        <strain evidence="6 7">ATSB10</strain>
    </source>
</reference>
<dbReference type="PATRIC" id="fig|445710.3.peg.3662"/>
<dbReference type="PANTHER" id="PTHR40980">
    <property type="entry name" value="PLUG DOMAIN-CONTAINING PROTEIN"/>
    <property type="match status" value="1"/>
</dbReference>
<dbReference type="EMBL" id="CP014841">
    <property type="protein sequence ID" value="AND71117.1"/>
    <property type="molecule type" value="Genomic_DNA"/>
</dbReference>
<dbReference type="Gene3D" id="2.170.130.10">
    <property type="entry name" value="TonB-dependent receptor, plug domain"/>
    <property type="match status" value="1"/>
</dbReference>
<dbReference type="AlphaFoldDB" id="A0A160N581"/>
<gene>
    <name evidence="6" type="ORF">ATSB10_36630</name>
</gene>
<evidence type="ECO:0000313" key="6">
    <source>
        <dbReference type="EMBL" id="AND71117.1"/>
    </source>
</evidence>
<proteinExistence type="predicted"/>
<dbReference type="Proteomes" id="UP000077255">
    <property type="component" value="Chromosome"/>
</dbReference>
<dbReference type="Gene3D" id="2.40.170.20">
    <property type="entry name" value="TonB-dependent receptor, beta-barrel domain"/>
    <property type="match status" value="1"/>
</dbReference>
<dbReference type="STRING" id="445710.ATSB10_36630"/>
<dbReference type="GO" id="GO:0009279">
    <property type="term" value="C:cell outer membrane"/>
    <property type="evidence" value="ECO:0007669"/>
    <property type="project" value="UniProtKB-SubCell"/>
</dbReference>
<evidence type="ECO:0000256" key="3">
    <source>
        <dbReference type="ARBA" id="ARBA00023237"/>
    </source>
</evidence>
<feature type="region of interest" description="Disordered" evidence="4">
    <location>
        <begin position="74"/>
        <end position="98"/>
    </location>
</feature>
<keyword evidence="7" id="KW-1185">Reference proteome</keyword>
<feature type="region of interest" description="Disordered" evidence="4">
    <location>
        <begin position="1"/>
        <end position="51"/>
    </location>
</feature>
<dbReference type="InterPro" id="IPR012910">
    <property type="entry name" value="Plug_dom"/>
</dbReference>
<sequence>MVTALRTLKDAPRPSAMQGIAGTIDATSFREKSMRLGYPSSTTGNTPPQPRRRRLAQACQVALLGLLATGVVQAQDTPPPAPQTGQDAPTKKSTKPAATTLQTVVVTGIRGSIESSIKAKENSNDIIEAISAEDIGKLPDASIAESLARLPGLATQRLDGRANLISIRGLAPDFAGTTLNGREQATIGENRGVEYDQYPSELINSVTVYKTPDASVIGQGLSGTVDLHTIRPLDLPHRAIVLNLRGEHSTNGDLNPGSGVGDMGHRASVSYIDQFFDHTLGVAVGFAQLDSPIQEKQYQAWWWSVDNGPGSAEQNWGAPHTPGMPDGVISQEGMQLRAKSERQKRNGLMAVIEWAPGEHYHSTLDMYYSTFNQRQYTNGLQWSSGPWDGISYSNVGVTPYSPYPLVTSGTIDGIKPIMQNEFNREHDKLFSAGWNNQYDFGNGWQAMADLSYSTAKRKLRDAYLFTGLPNGGTTSVQFNTPVGNGYPDFRTGVDLSNPANVVFTDPDNYGYNGRQEFDRQRDTIRAIRLEATHPAGWIFSDFTLGADWSERTKVKQADVYFAWLNGNGSSSGTYDNNFGAPIGAGLIRSPTSLAYGGIPGIVYYDVLGALDNQFYLTARNGLADYNRNYTVREKVPLGYVKFDIDTHLGDLPLRGNVGVQVVHTNQSSDALQTNGDTLVGHISGGASYTNVLPSLNLLAQLTDHQVLRFGLAKTMARGRIDDEKVATSAGVALVQNGPAAGQVLWSGSGGNPRLKPYVAVGTDLSWENYFGKSSYVAVAVFNKNLLNYIYNQTTLHYDFSNYTNDNPTLTPTSNYGSFTRPENGTGGRMEGLELSGSLEGGLVADALDGFGVQANFSLTNSSIPKSSVSSIPGGPHTLPGLSRKVANFAIYYEKHGFSARIAERYRSSYTGEAVALFDQLGYTTILANRQTDLQLGYAFDEGRMKGLSLLLQVNNLTNSSDTTQQIAGLPNSVQVARPLEYDTWGRTVMFGLNYKL</sequence>
<dbReference type="InterPro" id="IPR036942">
    <property type="entry name" value="Beta-barrel_TonB_sf"/>
</dbReference>
<evidence type="ECO:0000256" key="1">
    <source>
        <dbReference type="ARBA" id="ARBA00004442"/>
    </source>
</evidence>
<comment type="subcellular location">
    <subcellularLocation>
        <location evidence="1">Cell outer membrane</location>
    </subcellularLocation>
</comment>
<evidence type="ECO:0000313" key="7">
    <source>
        <dbReference type="Proteomes" id="UP000077255"/>
    </source>
</evidence>
<keyword evidence="3" id="KW-0998">Cell outer membrane</keyword>
<dbReference type="SUPFAM" id="SSF56935">
    <property type="entry name" value="Porins"/>
    <property type="match status" value="1"/>
</dbReference>
<keyword evidence="2" id="KW-0472">Membrane</keyword>
<feature type="domain" description="TonB-dependent receptor plug" evidence="5">
    <location>
        <begin position="122"/>
        <end position="223"/>
    </location>
</feature>
<protein>
    <submittedName>
        <fullName evidence="6">TonB-denpendent receptor</fullName>
    </submittedName>
</protein>
<evidence type="ECO:0000256" key="2">
    <source>
        <dbReference type="ARBA" id="ARBA00023136"/>
    </source>
</evidence>
<dbReference type="Pfam" id="PF07715">
    <property type="entry name" value="Plug"/>
    <property type="match status" value="1"/>
</dbReference>
<dbReference type="PANTHER" id="PTHR40980:SF3">
    <property type="entry name" value="TONB-DEPENDENT RECEPTOR-LIKE BETA-BARREL DOMAIN-CONTAINING PROTEIN"/>
    <property type="match status" value="1"/>
</dbReference>
<dbReference type="CDD" id="cd01347">
    <property type="entry name" value="ligand_gated_channel"/>
    <property type="match status" value="1"/>
</dbReference>
<keyword evidence="6" id="KW-0675">Receptor</keyword>
<evidence type="ECO:0000256" key="4">
    <source>
        <dbReference type="SAM" id="MobiDB-lite"/>
    </source>
</evidence>
<dbReference type="KEGG" id="dtx:ATSB10_36630"/>
<dbReference type="InterPro" id="IPR010104">
    <property type="entry name" value="TonB_rcpt_bac"/>
</dbReference>
<evidence type="ECO:0000259" key="5">
    <source>
        <dbReference type="Pfam" id="PF07715"/>
    </source>
</evidence>
<dbReference type="InterPro" id="IPR037066">
    <property type="entry name" value="Plug_dom_sf"/>
</dbReference>
<accession>A0A160N581</accession>